<proteinExistence type="predicted"/>
<sequence>MDSSSVDTDEWTIVDAKDSISDVDAAAGNLGSKSPSSGISVWTMWVLGSVIGLAVPLYRKILWAEEAVENAVESTAEAVGKIAEVTEKIVCTVSDELPDGSLKKKALQMEEICEKIDNDAEVVEDFVHKVDQIKEEVDAIVEPIIEKGEEIEKKIQEKETE</sequence>
<accession>A0AAQ3JM33</accession>
<dbReference type="EMBL" id="CP136890">
    <property type="protein sequence ID" value="WOK92191.1"/>
    <property type="molecule type" value="Genomic_DNA"/>
</dbReference>
<keyword evidence="3" id="KW-1185">Reference proteome</keyword>
<name>A0AAQ3JM33_9LILI</name>
<dbReference type="Proteomes" id="UP001327560">
    <property type="component" value="Chromosome 1"/>
</dbReference>
<feature type="transmembrane region" description="Helical" evidence="1">
    <location>
        <begin position="39"/>
        <end position="58"/>
    </location>
</feature>
<gene>
    <name evidence="2" type="ORF">Cni_G00882</name>
</gene>
<evidence type="ECO:0000313" key="3">
    <source>
        <dbReference type="Proteomes" id="UP001327560"/>
    </source>
</evidence>
<protein>
    <submittedName>
        <fullName evidence="2">Uncharacterized protein</fullName>
    </submittedName>
</protein>
<organism evidence="2 3">
    <name type="scientific">Canna indica</name>
    <name type="common">Indian-shot</name>
    <dbReference type="NCBI Taxonomy" id="4628"/>
    <lineage>
        <taxon>Eukaryota</taxon>
        <taxon>Viridiplantae</taxon>
        <taxon>Streptophyta</taxon>
        <taxon>Embryophyta</taxon>
        <taxon>Tracheophyta</taxon>
        <taxon>Spermatophyta</taxon>
        <taxon>Magnoliopsida</taxon>
        <taxon>Liliopsida</taxon>
        <taxon>Zingiberales</taxon>
        <taxon>Cannaceae</taxon>
        <taxon>Canna</taxon>
    </lineage>
</organism>
<keyword evidence="1" id="KW-0812">Transmembrane</keyword>
<evidence type="ECO:0000313" key="2">
    <source>
        <dbReference type="EMBL" id="WOK92191.1"/>
    </source>
</evidence>
<dbReference type="PANTHER" id="PTHR33735:SF2">
    <property type="entry name" value="OS09G0468900 PROTEIN"/>
    <property type="match status" value="1"/>
</dbReference>
<dbReference type="PANTHER" id="PTHR33735">
    <property type="entry name" value="EXPRESSED PROTEIN"/>
    <property type="match status" value="1"/>
</dbReference>
<dbReference type="AlphaFoldDB" id="A0AAQ3JM33"/>
<evidence type="ECO:0000256" key="1">
    <source>
        <dbReference type="SAM" id="Phobius"/>
    </source>
</evidence>
<reference evidence="2 3" key="1">
    <citation type="submission" date="2023-10" db="EMBL/GenBank/DDBJ databases">
        <title>Chromosome-scale genome assembly provides insights into flower coloration mechanisms of Canna indica.</title>
        <authorList>
            <person name="Li C."/>
        </authorList>
    </citation>
    <scope>NUCLEOTIDE SEQUENCE [LARGE SCALE GENOMIC DNA]</scope>
    <source>
        <tissue evidence="2">Flower</tissue>
    </source>
</reference>
<keyword evidence="1" id="KW-0472">Membrane</keyword>
<keyword evidence="1" id="KW-1133">Transmembrane helix</keyword>